<accession>A0ABW4BAF4</accession>
<organism evidence="2 3">
    <name type="scientific">Lacticaseibacillus jixianensis</name>
    <dbReference type="NCBI Taxonomy" id="2486012"/>
    <lineage>
        <taxon>Bacteria</taxon>
        <taxon>Bacillati</taxon>
        <taxon>Bacillota</taxon>
        <taxon>Bacilli</taxon>
        <taxon>Lactobacillales</taxon>
        <taxon>Lactobacillaceae</taxon>
        <taxon>Lacticaseibacillus</taxon>
    </lineage>
</organism>
<evidence type="ECO:0000256" key="1">
    <source>
        <dbReference type="SAM" id="Phobius"/>
    </source>
</evidence>
<keyword evidence="1" id="KW-0472">Membrane</keyword>
<feature type="transmembrane region" description="Helical" evidence="1">
    <location>
        <begin position="649"/>
        <end position="673"/>
    </location>
</feature>
<feature type="transmembrane region" description="Helical" evidence="1">
    <location>
        <begin position="582"/>
        <end position="604"/>
    </location>
</feature>
<sequence length="771" mass="84993">MKPDDVRQTRLKKAEQIAPPLLDLDGQQYSTSYQFEPNPVERLLGESETVRADFDSKTTKADRLDYELAAACGLLSSILDIFWTKDFSLSMAHQVGTDDANKIVMKFAQRLGFHGDDLTKAIRFLERYKMPGDKATAAMGGGLQHHLRDFTHHPTLVGLFFSILAQFTGVVYGTDTDGNAFGERIDPAEGFVGQDFVQKISLGTLHWFLHLISDFDGSSNNAGKGTGIPGPILASLKELSALPFFVNLRKHDNAETKAFTVWLSKLFNGTAFKDSDGRPIRFDLRTEMGTTKLLLKQAGPVVLNEVLVRVAYSVRRLLTIIKELPVSEMKDLMQINPQTFLPFNNRAISRMLVVATGVFSAVDIGQAAIATRFGKQTSVKTFIAKVNIVGLGRFAVAVVRDYEYLHQDIQEMYTKYQEHVSVIHRPYIQVPILAQASLSARQQELLLSLEAQLIQADILTTNQTKQLPLKQEWYQTWHNAIAARMTLTASAEALLDDFQEEWHQSSSPTWLYALLMEAHDFKGYVPFSKENVKKYRGLHYSTKWLTAEFIPQLEARIPVNYERLIKTYERERHILNNRGKTVAVGAAVTAGLTVATAGTAYLFAPVIATAMLGSSFAGLSGVALTNASLAAFGGGSLATGGLGMAGGAALLATGGGAIGLASGGLMSATSLVFSDARTDTLGLMARLLTILSTVPDFEDRQGAIEQTDKNVLLMIERLEHDTTMLHEAPTDEIPVKERKQQEKISGRSLIYLRRAHAELNKMQSKKSKGDL</sequence>
<proteinExistence type="predicted"/>
<gene>
    <name evidence="2" type="ORF">ACFQ3L_09370</name>
</gene>
<reference evidence="3" key="1">
    <citation type="journal article" date="2019" name="Int. J. Syst. Evol. Microbiol.">
        <title>The Global Catalogue of Microorganisms (GCM) 10K type strain sequencing project: providing services to taxonomists for standard genome sequencing and annotation.</title>
        <authorList>
            <consortium name="The Broad Institute Genomics Platform"/>
            <consortium name="The Broad Institute Genome Sequencing Center for Infectious Disease"/>
            <person name="Wu L."/>
            <person name="Ma J."/>
        </authorList>
    </citation>
    <scope>NUCLEOTIDE SEQUENCE [LARGE SCALE GENOMIC DNA]</scope>
    <source>
        <strain evidence="3">CCM 8911</strain>
    </source>
</reference>
<protein>
    <submittedName>
        <fullName evidence="2">Uncharacterized protein</fullName>
    </submittedName>
</protein>
<name>A0ABW4BAF4_9LACO</name>
<evidence type="ECO:0000313" key="3">
    <source>
        <dbReference type="Proteomes" id="UP001597249"/>
    </source>
</evidence>
<keyword evidence="1" id="KW-0812">Transmembrane</keyword>
<dbReference type="Proteomes" id="UP001597249">
    <property type="component" value="Unassembled WGS sequence"/>
</dbReference>
<evidence type="ECO:0000313" key="2">
    <source>
        <dbReference type="EMBL" id="MFD1393774.1"/>
    </source>
</evidence>
<comment type="caution">
    <text evidence="2">The sequence shown here is derived from an EMBL/GenBank/DDBJ whole genome shotgun (WGS) entry which is preliminary data.</text>
</comment>
<keyword evidence="3" id="KW-1185">Reference proteome</keyword>
<keyword evidence="1" id="KW-1133">Transmembrane helix</keyword>
<feature type="transmembrane region" description="Helical" evidence="1">
    <location>
        <begin position="616"/>
        <end position="637"/>
    </location>
</feature>
<dbReference type="EMBL" id="JBHTMO010000030">
    <property type="protein sequence ID" value="MFD1393774.1"/>
    <property type="molecule type" value="Genomic_DNA"/>
</dbReference>
<dbReference type="RefSeq" id="WP_125585938.1">
    <property type="nucleotide sequence ID" value="NZ_JBHTMO010000030.1"/>
</dbReference>